<dbReference type="Proteomes" id="UP000034207">
    <property type="component" value="Unassembled WGS sequence"/>
</dbReference>
<dbReference type="EMBL" id="LBVV01000011">
    <property type="protein sequence ID" value="KKQ94310.1"/>
    <property type="molecule type" value="Genomic_DNA"/>
</dbReference>
<evidence type="ECO:0000256" key="1">
    <source>
        <dbReference type="SAM" id="MobiDB-lite"/>
    </source>
</evidence>
<feature type="region of interest" description="Disordered" evidence="1">
    <location>
        <begin position="1"/>
        <end position="54"/>
    </location>
</feature>
<name>A0A0G0M1V8_UNCC2</name>
<evidence type="ECO:0008006" key="4">
    <source>
        <dbReference type="Google" id="ProtNLM"/>
    </source>
</evidence>
<reference evidence="2" key="1">
    <citation type="journal article" date="2015" name="Nature">
        <title>rRNA introns, odd ribosomes, and small enigmatic genomes across a large radiation of phyla.</title>
        <authorList>
            <person name="Brown C.T."/>
            <person name="Hug L.A."/>
            <person name="Thomas B.C."/>
            <person name="Sharon I."/>
            <person name="Castelle C.J."/>
            <person name="Singh A."/>
            <person name="Wilkins M.J."/>
            <person name="Williams K.H."/>
            <person name="Banfield J.F."/>
        </authorList>
    </citation>
    <scope>NUCLEOTIDE SEQUENCE [LARGE SCALE GENOMIC DNA]</scope>
</reference>
<proteinExistence type="predicted"/>
<dbReference type="STRING" id="1618345.UT18_C0011G0016"/>
<organism evidence="2 3">
    <name type="scientific">candidate division CPR2 bacterium GW2011_GWC2_39_10</name>
    <dbReference type="NCBI Taxonomy" id="1618345"/>
    <lineage>
        <taxon>Bacteria</taxon>
        <taxon>Bacteria division CPR2</taxon>
    </lineage>
</organism>
<feature type="compositionally biased region" description="Basic and acidic residues" evidence="1">
    <location>
        <begin position="43"/>
        <end position="54"/>
    </location>
</feature>
<evidence type="ECO:0000313" key="3">
    <source>
        <dbReference type="Proteomes" id="UP000034207"/>
    </source>
</evidence>
<sequence length="54" mass="5877">MAEEKGKMTVAEAGKKGGTTTSKKYGPEFYSEIGHKGGQKVKRLIEEGKKSTKM</sequence>
<gene>
    <name evidence="2" type="ORF">UT18_C0011G0016</name>
</gene>
<accession>A0A0G0M1V8</accession>
<dbReference type="Pfam" id="PF10685">
    <property type="entry name" value="KGG"/>
    <property type="match status" value="1"/>
</dbReference>
<protein>
    <recommendedName>
        <fullName evidence="4">Em GEA1 (EM1)</fullName>
    </recommendedName>
</protein>
<comment type="caution">
    <text evidence="2">The sequence shown here is derived from an EMBL/GenBank/DDBJ whole genome shotgun (WGS) entry which is preliminary data.</text>
</comment>
<dbReference type="AlphaFoldDB" id="A0A0G0M1V8"/>
<evidence type="ECO:0000313" key="2">
    <source>
        <dbReference type="EMBL" id="KKQ94310.1"/>
    </source>
</evidence>
<dbReference type="InterPro" id="IPR019626">
    <property type="entry name" value="Stress-induced_KGG_rpt"/>
</dbReference>